<evidence type="ECO:0000256" key="1">
    <source>
        <dbReference type="ARBA" id="ARBA00004147"/>
    </source>
</evidence>
<dbReference type="GO" id="GO:0006260">
    <property type="term" value="P:DNA replication"/>
    <property type="evidence" value="ECO:0007669"/>
    <property type="project" value="UniProtKB-KW"/>
</dbReference>
<dbReference type="GO" id="GO:0042025">
    <property type="term" value="C:host cell nucleus"/>
    <property type="evidence" value="ECO:0007669"/>
    <property type="project" value="UniProtKB-SubCell"/>
</dbReference>
<proteinExistence type="predicted"/>
<reference evidence="14" key="1">
    <citation type="submission" date="2020-01" db="EMBL/GenBank/DDBJ databases">
        <title>Viral genomes from wild and zoo birds in China.</title>
        <authorList>
            <person name="Yao Y."/>
            <person name="Shan T."/>
            <person name="Yang S."/>
            <person name="Zhang W."/>
        </authorList>
    </citation>
    <scope>NUCLEOTIDE SEQUENCE</scope>
    <source>
        <strain evidence="14">Zftfla02cir5</strain>
    </source>
</reference>
<evidence type="ECO:0000256" key="3">
    <source>
        <dbReference type="ARBA" id="ARBA00022679"/>
    </source>
</evidence>
<dbReference type="GO" id="GO:0003677">
    <property type="term" value="F:DNA binding"/>
    <property type="evidence" value="ECO:0007669"/>
    <property type="project" value="UniProtKB-KW"/>
</dbReference>
<evidence type="ECO:0000256" key="6">
    <source>
        <dbReference type="ARBA" id="ARBA00022722"/>
    </source>
</evidence>
<keyword evidence="10" id="KW-0378">Hydrolase</keyword>
<evidence type="ECO:0000256" key="7">
    <source>
        <dbReference type="ARBA" id="ARBA00022723"/>
    </source>
</evidence>
<keyword evidence="3" id="KW-0808">Transferase</keyword>
<evidence type="ECO:0000256" key="9">
    <source>
        <dbReference type="ARBA" id="ARBA00022759"/>
    </source>
</evidence>
<dbReference type="EMBL" id="MT138055">
    <property type="protein sequence ID" value="QKN88869.1"/>
    <property type="molecule type" value="Genomic_DNA"/>
</dbReference>
<dbReference type="Pfam" id="PF02407">
    <property type="entry name" value="Viral_Rep"/>
    <property type="match status" value="1"/>
</dbReference>
<dbReference type="PROSITE" id="PS52020">
    <property type="entry name" value="CRESS_DNA_REP"/>
    <property type="match status" value="1"/>
</dbReference>
<keyword evidence="4" id="KW-0548">Nucleotidyltransferase</keyword>
<dbReference type="GO" id="GO:0016787">
    <property type="term" value="F:hydrolase activity"/>
    <property type="evidence" value="ECO:0007669"/>
    <property type="project" value="UniProtKB-KW"/>
</dbReference>
<dbReference type="GO" id="GO:0004519">
    <property type="term" value="F:endonuclease activity"/>
    <property type="evidence" value="ECO:0007669"/>
    <property type="project" value="UniProtKB-KW"/>
</dbReference>
<evidence type="ECO:0000259" key="13">
    <source>
        <dbReference type="PROSITE" id="PS52020"/>
    </source>
</evidence>
<evidence type="ECO:0000256" key="8">
    <source>
        <dbReference type="ARBA" id="ARBA00022741"/>
    </source>
</evidence>
<dbReference type="SUPFAM" id="SSF55464">
    <property type="entry name" value="Origin of replication-binding domain, RBD-like"/>
    <property type="match status" value="1"/>
</dbReference>
<evidence type="ECO:0000256" key="10">
    <source>
        <dbReference type="ARBA" id="ARBA00022801"/>
    </source>
</evidence>
<keyword evidence="5" id="KW-0235">DNA replication</keyword>
<keyword evidence="8" id="KW-0547">Nucleotide-binding</keyword>
<evidence type="ECO:0000313" key="14">
    <source>
        <dbReference type="EMBL" id="QKN88869.1"/>
    </source>
</evidence>
<accession>A0A6M9Z7U6</accession>
<keyword evidence="11" id="KW-0190">Covalent protein-DNA linkage</keyword>
<dbReference type="Gene3D" id="3.40.1310.20">
    <property type="match status" value="1"/>
</dbReference>
<evidence type="ECO:0000256" key="12">
    <source>
        <dbReference type="ARBA" id="ARBA00023125"/>
    </source>
</evidence>
<evidence type="ECO:0000256" key="4">
    <source>
        <dbReference type="ARBA" id="ARBA00022695"/>
    </source>
</evidence>
<feature type="domain" description="CRESS-DNA virus Rep endonuclease" evidence="13">
    <location>
        <begin position="1"/>
        <end position="102"/>
    </location>
</feature>
<comment type="subcellular location">
    <subcellularLocation>
        <location evidence="1">Host nucleus</location>
    </subcellularLocation>
</comment>
<dbReference type="GO" id="GO:0046872">
    <property type="term" value="F:metal ion binding"/>
    <property type="evidence" value="ECO:0007669"/>
    <property type="project" value="UniProtKB-KW"/>
</dbReference>
<sequence length="298" mass="34106">MAQSTRWCFTLNNPTDAEHAYFNELSSSIHSHGIRYLVYGREVGDGGTPHLQGFVIFDRRLRLGSVRDLLGNRGHYECARAASDSASNYCKKDGDFTESGTLPDKRRSAPSVADFCQWVRGTGNVSEREIANKFPGLFLRYGDRLMKLKEHILDPPVLEENVLNDWQTELHETLTKEADDRTIDFYIDIEGGKGKSFFCRWMVSKYPDMVQILSGGKRDDLAHAIDVTKRIFLFNLPRGGIEFMQYSILEQLKDRVVFSPKYSSSTKILKYVAHVVVFCNEHPDETKMSVDRYKLNVL</sequence>
<evidence type="ECO:0000256" key="5">
    <source>
        <dbReference type="ARBA" id="ARBA00022705"/>
    </source>
</evidence>
<evidence type="ECO:0000256" key="11">
    <source>
        <dbReference type="ARBA" id="ARBA00023124"/>
    </source>
</evidence>
<dbReference type="InterPro" id="IPR049912">
    <property type="entry name" value="CRESS_DNA_REP"/>
</dbReference>
<keyword evidence="6" id="KW-0540">Nuclease</keyword>
<evidence type="ECO:0000256" key="2">
    <source>
        <dbReference type="ARBA" id="ARBA00022562"/>
    </source>
</evidence>
<dbReference type="GO" id="GO:0000166">
    <property type="term" value="F:nucleotide binding"/>
    <property type="evidence" value="ECO:0007669"/>
    <property type="project" value="UniProtKB-KW"/>
</dbReference>
<keyword evidence="12" id="KW-0238">DNA-binding</keyword>
<dbReference type="GO" id="GO:0016779">
    <property type="term" value="F:nucleotidyltransferase activity"/>
    <property type="evidence" value="ECO:0007669"/>
    <property type="project" value="UniProtKB-KW"/>
</dbReference>
<keyword evidence="7" id="KW-0479">Metal-binding</keyword>
<keyword evidence="2" id="KW-1048">Host nucleus</keyword>
<keyword evidence="9" id="KW-0255">Endonuclease</keyword>
<protein>
    <submittedName>
        <fullName evidence="14">Replication-associated protein</fullName>
    </submittedName>
</protein>
<name>A0A6M9Z7U6_9VIRU</name>
<organism evidence="14">
    <name type="scientific">Cressdnaviricota sp</name>
    <dbReference type="NCBI Taxonomy" id="2748378"/>
    <lineage>
        <taxon>Viruses</taxon>
        <taxon>Monodnaviria</taxon>
        <taxon>Shotokuvirae</taxon>
        <taxon>Cressdnaviricota</taxon>
    </lineage>
</organism>